<reference evidence="1 2" key="1">
    <citation type="submission" date="2023-06" db="EMBL/GenBank/DDBJ databases">
        <authorList>
            <person name="Oyuntsetseg B."/>
            <person name="Kim S.B."/>
        </authorList>
    </citation>
    <scope>NUCLEOTIDE SEQUENCE [LARGE SCALE GENOMIC DNA]</scope>
    <source>
        <strain evidence="1 2">2-15</strain>
    </source>
</reference>
<evidence type="ECO:0000313" key="1">
    <source>
        <dbReference type="EMBL" id="WIX77009.1"/>
    </source>
</evidence>
<gene>
    <name evidence="1" type="ORF">QRX50_37210</name>
</gene>
<dbReference type="RefSeq" id="WP_285967751.1">
    <property type="nucleotide sequence ID" value="NZ_CP127294.1"/>
</dbReference>
<sequence>MSSNSSGSSTEIADLFWPILPTNRRNRSFRLAVRSNFARTRSPDQVFNSIIPAGQYR</sequence>
<dbReference type="AlphaFoldDB" id="A0A9Y2IBS5"/>
<dbReference type="EMBL" id="CP127294">
    <property type="protein sequence ID" value="WIX77009.1"/>
    <property type="molecule type" value="Genomic_DNA"/>
</dbReference>
<evidence type="ECO:0000313" key="2">
    <source>
        <dbReference type="Proteomes" id="UP001236014"/>
    </source>
</evidence>
<name>A0A9Y2IBS5_9PSEU</name>
<accession>A0A9Y2IBS5</accession>
<protein>
    <submittedName>
        <fullName evidence="1">Uncharacterized protein</fullName>
    </submittedName>
</protein>
<proteinExistence type="predicted"/>
<dbReference type="KEGG" id="acab:QRX50_37210"/>
<organism evidence="1 2">
    <name type="scientific">Amycolatopsis carbonis</name>
    <dbReference type="NCBI Taxonomy" id="715471"/>
    <lineage>
        <taxon>Bacteria</taxon>
        <taxon>Bacillati</taxon>
        <taxon>Actinomycetota</taxon>
        <taxon>Actinomycetes</taxon>
        <taxon>Pseudonocardiales</taxon>
        <taxon>Pseudonocardiaceae</taxon>
        <taxon>Amycolatopsis</taxon>
    </lineage>
</organism>
<keyword evidence="2" id="KW-1185">Reference proteome</keyword>
<dbReference type="Proteomes" id="UP001236014">
    <property type="component" value="Chromosome"/>
</dbReference>